<dbReference type="InterPro" id="IPR053163">
    <property type="entry name" value="HTH-type_regulator_Rgg"/>
</dbReference>
<dbReference type="Proteomes" id="UP001597104">
    <property type="component" value="Unassembled WGS sequence"/>
</dbReference>
<dbReference type="CDD" id="cd00093">
    <property type="entry name" value="HTH_XRE"/>
    <property type="match status" value="1"/>
</dbReference>
<dbReference type="SMART" id="SM00530">
    <property type="entry name" value="HTH_XRE"/>
    <property type="match status" value="1"/>
</dbReference>
<dbReference type="PANTHER" id="PTHR37038">
    <property type="entry name" value="TRANSCRIPTIONAL REGULATOR-RELATED"/>
    <property type="match status" value="1"/>
</dbReference>
<reference evidence="3" key="1">
    <citation type="journal article" date="2019" name="Int. J. Syst. Evol. Microbiol.">
        <title>The Global Catalogue of Microorganisms (GCM) 10K type strain sequencing project: providing services to taxonomists for standard genome sequencing and annotation.</title>
        <authorList>
            <consortium name="The Broad Institute Genomics Platform"/>
            <consortium name="The Broad Institute Genome Sequencing Center for Infectious Disease"/>
            <person name="Wu L."/>
            <person name="Ma J."/>
        </authorList>
    </citation>
    <scope>NUCLEOTIDE SEQUENCE [LARGE SCALE GENOMIC DNA]</scope>
    <source>
        <strain evidence="3">CCM 8925</strain>
    </source>
</reference>
<protein>
    <submittedName>
        <fullName evidence="2">Multiprotein-bridging factor 1 family protein</fullName>
    </submittedName>
</protein>
<dbReference type="PROSITE" id="PS50943">
    <property type="entry name" value="HTH_CROC1"/>
    <property type="match status" value="1"/>
</dbReference>
<dbReference type="InterPro" id="IPR010982">
    <property type="entry name" value="Lambda_DNA-bd_dom_sf"/>
</dbReference>
<feature type="domain" description="HTH cro/C1-type" evidence="1">
    <location>
        <begin position="17"/>
        <end position="70"/>
    </location>
</feature>
<organism evidence="2 3">
    <name type="scientific">Loigolactobacillus binensis</name>
    <dbReference type="NCBI Taxonomy" id="2559922"/>
    <lineage>
        <taxon>Bacteria</taxon>
        <taxon>Bacillati</taxon>
        <taxon>Bacillota</taxon>
        <taxon>Bacilli</taxon>
        <taxon>Lactobacillales</taxon>
        <taxon>Lactobacillaceae</taxon>
        <taxon>Loigolactobacillus</taxon>
    </lineage>
</organism>
<gene>
    <name evidence="2" type="ORF">ACFQZ7_05925</name>
</gene>
<dbReference type="Pfam" id="PF01381">
    <property type="entry name" value="HTH_3"/>
    <property type="match status" value="1"/>
</dbReference>
<evidence type="ECO:0000259" key="1">
    <source>
        <dbReference type="PROSITE" id="PS50943"/>
    </source>
</evidence>
<dbReference type="RefSeq" id="WP_223877039.1">
    <property type="nucleotide sequence ID" value="NZ_BJDN01000016.1"/>
</dbReference>
<dbReference type="Gene3D" id="1.25.40.10">
    <property type="entry name" value="Tetratricopeptide repeat domain"/>
    <property type="match status" value="1"/>
</dbReference>
<dbReference type="InterPro" id="IPR011990">
    <property type="entry name" value="TPR-like_helical_dom_sf"/>
</dbReference>
<dbReference type="InterPro" id="IPR001387">
    <property type="entry name" value="Cro/C1-type_HTH"/>
</dbReference>
<proteinExistence type="predicted"/>
<dbReference type="SUPFAM" id="SSF48452">
    <property type="entry name" value="TPR-like"/>
    <property type="match status" value="1"/>
</dbReference>
<comment type="caution">
    <text evidence="2">The sequence shown here is derived from an EMBL/GenBank/DDBJ whole genome shotgun (WGS) entry which is preliminary data.</text>
</comment>
<evidence type="ECO:0000313" key="2">
    <source>
        <dbReference type="EMBL" id="MFD0897275.1"/>
    </source>
</evidence>
<dbReference type="SUPFAM" id="SSF47413">
    <property type="entry name" value="lambda repressor-like DNA-binding domains"/>
    <property type="match status" value="1"/>
</dbReference>
<evidence type="ECO:0000313" key="3">
    <source>
        <dbReference type="Proteomes" id="UP001597104"/>
    </source>
</evidence>
<dbReference type="EMBL" id="JBHTIO010000030">
    <property type="protein sequence ID" value="MFD0897275.1"/>
    <property type="molecule type" value="Genomic_DNA"/>
</dbReference>
<accession>A0ABW3EC57</accession>
<name>A0ABW3EC57_9LACO</name>
<sequence>MSYAADSQIAVALGKRIALERKLKHLSQQQLAEDICSQSMISSIEKGVYIPNAVLLSKICARLNISMDSALLSHYPTIDGFDQFNTTIKALCNQHNYAGMLSYLDNDGLVDRLFKDEDLQTYYYYYGVATEQHLDDTQNSLRYLRLAYNYTFTAQRKVVTPNEILILAGIAYLETKFPHNQAGLKRGFTDFKAALTLVENGQVTKYDENSNILYYQFGLRLLETKQYTAAINIISKGITWTTTHASYYMLADLFFLLAKTHEALNDTAKAKLALNKSQTLADIFDVSTYPF</sequence>
<keyword evidence="3" id="KW-1185">Reference proteome</keyword>
<dbReference type="PANTHER" id="PTHR37038:SF14">
    <property type="entry name" value="TRANSCRIPTIONAL ACTIVATOR"/>
    <property type="match status" value="1"/>
</dbReference>